<feature type="transmembrane region" description="Helical" evidence="2">
    <location>
        <begin position="59"/>
        <end position="81"/>
    </location>
</feature>
<evidence type="ECO:0000256" key="1">
    <source>
        <dbReference type="SAM" id="MobiDB-lite"/>
    </source>
</evidence>
<proteinExistence type="predicted"/>
<evidence type="ECO:0000313" key="4">
    <source>
        <dbReference type="Proteomes" id="UP001209570"/>
    </source>
</evidence>
<evidence type="ECO:0000313" key="3">
    <source>
        <dbReference type="EMBL" id="KAJ0390766.1"/>
    </source>
</evidence>
<feature type="region of interest" description="Disordered" evidence="1">
    <location>
        <begin position="1"/>
        <end position="54"/>
    </location>
</feature>
<accession>A0AAD5L8J1</accession>
<feature type="compositionally biased region" description="Polar residues" evidence="1">
    <location>
        <begin position="31"/>
        <end position="54"/>
    </location>
</feature>
<dbReference type="AlphaFoldDB" id="A0AAD5L8J1"/>
<comment type="caution">
    <text evidence="3">The sequence shown here is derived from an EMBL/GenBank/DDBJ whole genome shotgun (WGS) entry which is preliminary data.</text>
</comment>
<gene>
    <name evidence="3" type="ORF">P43SY_012077</name>
</gene>
<reference evidence="3" key="1">
    <citation type="submission" date="2021-12" db="EMBL/GenBank/DDBJ databases">
        <title>Prjna785345.</title>
        <authorList>
            <person name="Rujirawat T."/>
            <person name="Krajaejun T."/>
        </authorList>
    </citation>
    <scope>NUCLEOTIDE SEQUENCE</scope>
    <source>
        <strain evidence="3">Pi057C3</strain>
    </source>
</reference>
<dbReference type="Proteomes" id="UP001209570">
    <property type="component" value="Unassembled WGS sequence"/>
</dbReference>
<keyword evidence="2" id="KW-0812">Transmembrane</keyword>
<feature type="compositionally biased region" description="Polar residues" evidence="1">
    <location>
        <begin position="1"/>
        <end position="12"/>
    </location>
</feature>
<sequence length="179" mass="19263">MPTSAPTPNSEANPEPAPKQPQAQGEHGDSINATPVKTPTPAGNSVTTRSGTESGTSPVFITMLVLGAVGVVALAVVAAIVKRKKIQDKQNDRDESMMVVGGGVLSFDTMATPTGTEIAGKRDWSHIEEERKMPTNQVEKFTPYLYAQPAPVGHDDELRVRVFTTFDPLVDEYLSHYEA</sequence>
<evidence type="ECO:0000256" key="2">
    <source>
        <dbReference type="SAM" id="Phobius"/>
    </source>
</evidence>
<keyword evidence="4" id="KW-1185">Reference proteome</keyword>
<name>A0AAD5L8J1_PYTIN</name>
<organism evidence="3 4">
    <name type="scientific">Pythium insidiosum</name>
    <name type="common">Pythiosis disease agent</name>
    <dbReference type="NCBI Taxonomy" id="114742"/>
    <lineage>
        <taxon>Eukaryota</taxon>
        <taxon>Sar</taxon>
        <taxon>Stramenopiles</taxon>
        <taxon>Oomycota</taxon>
        <taxon>Peronosporomycetes</taxon>
        <taxon>Pythiales</taxon>
        <taxon>Pythiaceae</taxon>
        <taxon>Pythium</taxon>
    </lineage>
</organism>
<dbReference type="EMBL" id="JAKCXM010001658">
    <property type="protein sequence ID" value="KAJ0390766.1"/>
    <property type="molecule type" value="Genomic_DNA"/>
</dbReference>
<keyword evidence="2" id="KW-0472">Membrane</keyword>
<keyword evidence="2" id="KW-1133">Transmembrane helix</keyword>
<protein>
    <submittedName>
        <fullName evidence="3">Uncharacterized protein</fullName>
    </submittedName>
</protein>